<reference evidence="1" key="1">
    <citation type="submission" date="2020-09" db="EMBL/GenBank/DDBJ databases">
        <title>A novel bacterium of genus Paenibacillus, isolated from South China Sea.</title>
        <authorList>
            <person name="Huang H."/>
            <person name="Mo K."/>
            <person name="Hu Y."/>
        </authorList>
    </citation>
    <scope>NUCLEOTIDE SEQUENCE</scope>
    <source>
        <strain evidence="1">IB182493</strain>
    </source>
</reference>
<name>A0A927CHY5_9BACL</name>
<evidence type="ECO:0000313" key="2">
    <source>
        <dbReference type="Proteomes" id="UP000632125"/>
    </source>
</evidence>
<sequence>MTNIIYMQTRDKGIQPYGHPVETPRLMEPARFGHVIYPPYEEGAGA</sequence>
<dbReference type="EMBL" id="JACXIY010000001">
    <property type="protein sequence ID" value="MBD2866977.1"/>
    <property type="molecule type" value="Genomic_DNA"/>
</dbReference>
<gene>
    <name evidence="1" type="ORF">IDH41_00195</name>
</gene>
<dbReference type="Proteomes" id="UP000632125">
    <property type="component" value="Unassembled WGS sequence"/>
</dbReference>
<protein>
    <submittedName>
        <fullName evidence="1">Uncharacterized protein</fullName>
    </submittedName>
</protein>
<organism evidence="1 2">
    <name type="scientific">Paenibacillus arenilitoris</name>
    <dbReference type="NCBI Taxonomy" id="2772299"/>
    <lineage>
        <taxon>Bacteria</taxon>
        <taxon>Bacillati</taxon>
        <taxon>Bacillota</taxon>
        <taxon>Bacilli</taxon>
        <taxon>Bacillales</taxon>
        <taxon>Paenibacillaceae</taxon>
        <taxon>Paenibacillus</taxon>
    </lineage>
</organism>
<dbReference type="AlphaFoldDB" id="A0A927CHY5"/>
<proteinExistence type="predicted"/>
<evidence type="ECO:0000313" key="1">
    <source>
        <dbReference type="EMBL" id="MBD2866977.1"/>
    </source>
</evidence>
<accession>A0A927CHY5</accession>
<comment type="caution">
    <text evidence="1">The sequence shown here is derived from an EMBL/GenBank/DDBJ whole genome shotgun (WGS) entry which is preliminary data.</text>
</comment>
<keyword evidence="2" id="KW-1185">Reference proteome</keyword>
<dbReference type="RefSeq" id="WP_190857175.1">
    <property type="nucleotide sequence ID" value="NZ_JACXIY010000001.1"/>
</dbReference>